<evidence type="ECO:0000256" key="1">
    <source>
        <dbReference type="SAM" id="MobiDB-lite"/>
    </source>
</evidence>
<keyword evidence="2" id="KW-1133">Transmembrane helix</keyword>
<keyword evidence="4" id="KW-1185">Reference proteome</keyword>
<dbReference type="EMBL" id="CP015103">
    <property type="protein sequence ID" value="ASJ08356.1"/>
    <property type="molecule type" value="Genomic_DNA"/>
</dbReference>
<proteinExistence type="predicted"/>
<evidence type="ECO:0008006" key="5">
    <source>
        <dbReference type="Google" id="ProtNLM"/>
    </source>
</evidence>
<sequence length="585" mass="64158">MRRVSVLIILLLIIGSLPVTSGKAVPEPTQRDVFLYEYFSQVLARFDYSLRYALANESYSVKLANLTLNELELIRDESLYYQEKGINATVMRVIPPFYDFASQLVLLTQLTLQFQRNPTPALASGILSTVDSMERTLGVIETMKLRNGTKVLTFNTAKVRTHLEAIRKMASKLPPQEGFVIGVSEDNPILNQTVTIFGSCPGNGSVTVVIEGEGSTSLLLVKPENGLFSTAYRFDELGTYGIYAVQGNETSNRVMVNVRKIPTAFIVDDSYSAFLNQTVLVSGRLVDFYGNPLGGREIVIGNSTLVTDPNGGFSKRYFSSRAASFKITLRFPGDDVHAGTTKTVKITFSRYPVSITLNGPTEVILGKTAMFTGTMEPSLALPVTIYVAGKKYLTLTPENGTFSFELKPNETGEFKIYAAFDGNERYGKATSNVLALRVLPPENMTPRYVAIAVLAVLMIIGIVIIERRKGGRKVPAGRKGTIPAEGTHTGGTGETSPISSSIEVPEDVGEAYTLLRERLRDAFGISESMTPREVLRVLRDWGLYPHLERVTLLHEKAVYGEMHLDPGEKAEFKAAMEALLGGVTA</sequence>
<dbReference type="Proteomes" id="UP000250125">
    <property type="component" value="Chromosome"/>
</dbReference>
<accession>A0A2Z2MRE8</accession>
<dbReference type="AlphaFoldDB" id="A0A2Z2MRE8"/>
<reference evidence="3 4" key="1">
    <citation type="submission" date="2016-04" db="EMBL/GenBank/DDBJ databases">
        <title>Complete genome sequence of Thermococcus siculi type strain RG-20.</title>
        <authorList>
            <person name="Oger P.M."/>
        </authorList>
    </citation>
    <scope>NUCLEOTIDE SEQUENCE [LARGE SCALE GENOMIC DNA]</scope>
    <source>
        <strain evidence="3 4">RG-20</strain>
    </source>
</reference>
<organism evidence="3 4">
    <name type="scientific">Thermococcus siculi</name>
    <dbReference type="NCBI Taxonomy" id="72803"/>
    <lineage>
        <taxon>Archaea</taxon>
        <taxon>Methanobacteriati</taxon>
        <taxon>Methanobacteriota</taxon>
        <taxon>Thermococci</taxon>
        <taxon>Thermococcales</taxon>
        <taxon>Thermococcaceae</taxon>
        <taxon>Thermococcus</taxon>
    </lineage>
</organism>
<evidence type="ECO:0000313" key="3">
    <source>
        <dbReference type="EMBL" id="ASJ08356.1"/>
    </source>
</evidence>
<keyword evidence="2" id="KW-0812">Transmembrane</keyword>
<dbReference type="OrthoDB" id="101276at2157"/>
<evidence type="ECO:0000256" key="2">
    <source>
        <dbReference type="SAM" id="Phobius"/>
    </source>
</evidence>
<name>A0A2Z2MRE8_9EURY</name>
<gene>
    <name evidence="3" type="ORF">A3L11_03555</name>
</gene>
<keyword evidence="2" id="KW-0472">Membrane</keyword>
<dbReference type="KEGG" id="tsl:A3L11_03555"/>
<feature type="region of interest" description="Disordered" evidence="1">
    <location>
        <begin position="473"/>
        <end position="501"/>
    </location>
</feature>
<protein>
    <recommendedName>
        <fullName evidence="5">DUF4129 domain-containing protein</fullName>
    </recommendedName>
</protein>
<feature type="transmembrane region" description="Helical" evidence="2">
    <location>
        <begin position="448"/>
        <end position="465"/>
    </location>
</feature>
<evidence type="ECO:0000313" key="4">
    <source>
        <dbReference type="Proteomes" id="UP000250125"/>
    </source>
</evidence>